<dbReference type="Gene3D" id="3.90.550.10">
    <property type="entry name" value="Spore Coat Polysaccharide Biosynthesis Protein SpsA, Chain A"/>
    <property type="match status" value="1"/>
</dbReference>
<dbReference type="CDD" id="cd02503">
    <property type="entry name" value="MobA"/>
    <property type="match status" value="1"/>
</dbReference>
<gene>
    <name evidence="9" type="ORF">MNBD_GAMMA05-1831</name>
</gene>
<dbReference type="InterPro" id="IPR029044">
    <property type="entry name" value="Nucleotide-diphossugar_trans"/>
</dbReference>
<keyword evidence="4" id="KW-0547">Nucleotide-binding</keyword>
<keyword evidence="3" id="KW-0479">Metal-binding</keyword>
<keyword evidence="5" id="KW-0460">Magnesium</keyword>
<protein>
    <submittedName>
        <fullName evidence="9">Molybdopterin-guanine dinucleotide biosynthesis protein MobA</fullName>
    </submittedName>
</protein>
<evidence type="ECO:0000256" key="4">
    <source>
        <dbReference type="ARBA" id="ARBA00022741"/>
    </source>
</evidence>
<reference evidence="9" key="1">
    <citation type="submission" date="2018-06" db="EMBL/GenBank/DDBJ databases">
        <authorList>
            <person name="Zhirakovskaya E."/>
        </authorList>
    </citation>
    <scope>NUCLEOTIDE SEQUENCE</scope>
</reference>
<accession>A0A3B0WFS9</accession>
<dbReference type="GO" id="GO:0046872">
    <property type="term" value="F:metal ion binding"/>
    <property type="evidence" value="ECO:0007669"/>
    <property type="project" value="UniProtKB-KW"/>
</dbReference>
<sequence>MQPVNTQFSCIILAGGEGKRVGGKDKGLIPYKGKPMIEHVIEIANTQTDEIVISANRNIDIYKNYSRQVIPDQESICRGPLAGIAASLPYCSNDWVLVLPCDMLNIPKNIAQQLFSKIRNDNLSIVKNFERFQLVFLLNKTQLPSIEHALNINDLRLMHWIKSQNPSILNFSSNLYFQNFNDTSAFE</sequence>
<dbReference type="InterPro" id="IPR025877">
    <property type="entry name" value="MobA-like_NTP_Trfase"/>
</dbReference>
<dbReference type="Pfam" id="PF12804">
    <property type="entry name" value="NTP_transf_3"/>
    <property type="match status" value="1"/>
</dbReference>
<dbReference type="InterPro" id="IPR013482">
    <property type="entry name" value="Molybde_CF_guanTrfase"/>
</dbReference>
<evidence type="ECO:0000256" key="5">
    <source>
        <dbReference type="ARBA" id="ARBA00022842"/>
    </source>
</evidence>
<name>A0A3B0WFS9_9ZZZZ</name>
<evidence type="ECO:0000259" key="8">
    <source>
        <dbReference type="Pfam" id="PF12804"/>
    </source>
</evidence>
<evidence type="ECO:0000313" key="9">
    <source>
        <dbReference type="EMBL" id="VAW54868.1"/>
    </source>
</evidence>
<evidence type="ECO:0000256" key="3">
    <source>
        <dbReference type="ARBA" id="ARBA00022723"/>
    </source>
</evidence>
<dbReference type="EMBL" id="UOFE01000044">
    <property type="protein sequence ID" value="VAW54868.1"/>
    <property type="molecule type" value="Genomic_DNA"/>
</dbReference>
<organism evidence="9">
    <name type="scientific">hydrothermal vent metagenome</name>
    <dbReference type="NCBI Taxonomy" id="652676"/>
    <lineage>
        <taxon>unclassified sequences</taxon>
        <taxon>metagenomes</taxon>
        <taxon>ecological metagenomes</taxon>
    </lineage>
</organism>
<keyword evidence="7" id="KW-0501">Molybdenum cofactor biosynthesis</keyword>
<dbReference type="PANTHER" id="PTHR19136:SF81">
    <property type="entry name" value="MOLYBDENUM COFACTOR GUANYLYLTRANSFERASE"/>
    <property type="match status" value="1"/>
</dbReference>
<keyword evidence="1" id="KW-0963">Cytoplasm</keyword>
<dbReference type="NCBIfam" id="TIGR02665">
    <property type="entry name" value="molyb_mobA"/>
    <property type="match status" value="1"/>
</dbReference>
<dbReference type="GO" id="GO:1902758">
    <property type="term" value="P:bis(molybdopterin guanine dinucleotide)molybdenum biosynthetic process"/>
    <property type="evidence" value="ECO:0007669"/>
    <property type="project" value="TreeGrafter"/>
</dbReference>
<dbReference type="SUPFAM" id="SSF53448">
    <property type="entry name" value="Nucleotide-diphospho-sugar transferases"/>
    <property type="match status" value="1"/>
</dbReference>
<dbReference type="GO" id="GO:0005525">
    <property type="term" value="F:GTP binding"/>
    <property type="evidence" value="ECO:0007669"/>
    <property type="project" value="UniProtKB-KW"/>
</dbReference>
<keyword evidence="2" id="KW-0808">Transferase</keyword>
<dbReference type="GO" id="GO:0016779">
    <property type="term" value="F:nucleotidyltransferase activity"/>
    <property type="evidence" value="ECO:0007669"/>
    <property type="project" value="TreeGrafter"/>
</dbReference>
<evidence type="ECO:0000256" key="2">
    <source>
        <dbReference type="ARBA" id="ARBA00022679"/>
    </source>
</evidence>
<evidence type="ECO:0000256" key="1">
    <source>
        <dbReference type="ARBA" id="ARBA00022490"/>
    </source>
</evidence>
<dbReference type="AlphaFoldDB" id="A0A3B0WFS9"/>
<evidence type="ECO:0000256" key="6">
    <source>
        <dbReference type="ARBA" id="ARBA00023134"/>
    </source>
</evidence>
<feature type="domain" description="MobA-like NTP transferase" evidence="8">
    <location>
        <begin position="10"/>
        <end position="162"/>
    </location>
</feature>
<keyword evidence="6" id="KW-0342">GTP-binding</keyword>
<dbReference type="PANTHER" id="PTHR19136">
    <property type="entry name" value="MOLYBDENUM COFACTOR GUANYLYLTRANSFERASE"/>
    <property type="match status" value="1"/>
</dbReference>
<evidence type="ECO:0000256" key="7">
    <source>
        <dbReference type="ARBA" id="ARBA00023150"/>
    </source>
</evidence>
<proteinExistence type="inferred from homology"/>
<dbReference type="HAMAP" id="MF_00316">
    <property type="entry name" value="MobA"/>
    <property type="match status" value="1"/>
</dbReference>